<dbReference type="RefSeq" id="WP_267926195.1">
    <property type="nucleotide sequence ID" value="NZ_AP024233.1"/>
</dbReference>
<dbReference type="InterPro" id="IPR020948">
    <property type="entry name" value="P_starv_induced_PsiE-like"/>
</dbReference>
<feature type="transmembrane region" description="Helical" evidence="6">
    <location>
        <begin position="137"/>
        <end position="158"/>
    </location>
</feature>
<feature type="transmembrane region" description="Helical" evidence="6">
    <location>
        <begin position="63"/>
        <end position="84"/>
    </location>
</feature>
<dbReference type="Pfam" id="PF06146">
    <property type="entry name" value="PsiE"/>
    <property type="match status" value="1"/>
</dbReference>
<evidence type="ECO:0000256" key="2">
    <source>
        <dbReference type="ARBA" id="ARBA00022475"/>
    </source>
</evidence>
<evidence type="ECO:0000256" key="6">
    <source>
        <dbReference type="SAM" id="Phobius"/>
    </source>
</evidence>
<dbReference type="EMBL" id="AP024233">
    <property type="protein sequence ID" value="BCO09447.1"/>
    <property type="molecule type" value="Genomic_DNA"/>
</dbReference>
<sequence length="169" mass="19144">MEMEKQSPPGKKATLDIWLQSAYLSVQRALYGLVTVALIIAAALVLFDALRSFTELLHVPDTTIAHVSLVAVDRLLLALMFLEIMHTIQIIFGEEFHLACVEPFLLVGIIAFIRRMLIISLELSHGENGGHEYFQDFMIETVVLGLMVFLFIFAVVLLRWDRKRKKTAS</sequence>
<evidence type="ECO:0000313" key="8">
    <source>
        <dbReference type="Proteomes" id="UP001063350"/>
    </source>
</evidence>
<keyword evidence="5 6" id="KW-0472">Membrane</keyword>
<dbReference type="Proteomes" id="UP001063350">
    <property type="component" value="Chromosome"/>
</dbReference>
<keyword evidence="2" id="KW-1003">Cell membrane</keyword>
<dbReference type="KEGG" id="ddu:GF1_18230"/>
<keyword evidence="4 6" id="KW-1133">Transmembrane helix</keyword>
<evidence type="ECO:0000313" key="7">
    <source>
        <dbReference type="EMBL" id="BCO09447.1"/>
    </source>
</evidence>
<proteinExistence type="predicted"/>
<keyword evidence="3 6" id="KW-0812">Transmembrane</keyword>
<feature type="transmembrane region" description="Helical" evidence="6">
    <location>
        <begin position="29"/>
        <end position="51"/>
    </location>
</feature>
<comment type="subcellular location">
    <subcellularLocation>
        <location evidence="1">Cell membrane</location>
        <topology evidence="1">Multi-pass membrane protein</topology>
    </subcellularLocation>
</comment>
<evidence type="ECO:0000256" key="5">
    <source>
        <dbReference type="ARBA" id="ARBA00023136"/>
    </source>
</evidence>
<evidence type="ECO:0000256" key="3">
    <source>
        <dbReference type="ARBA" id="ARBA00022692"/>
    </source>
</evidence>
<keyword evidence="8" id="KW-1185">Reference proteome</keyword>
<organism evidence="7 8">
    <name type="scientific">Desulfolithobacter dissulfuricans</name>
    <dbReference type="NCBI Taxonomy" id="2795293"/>
    <lineage>
        <taxon>Bacteria</taxon>
        <taxon>Pseudomonadati</taxon>
        <taxon>Thermodesulfobacteriota</taxon>
        <taxon>Desulfobulbia</taxon>
        <taxon>Desulfobulbales</taxon>
        <taxon>Desulfobulbaceae</taxon>
        <taxon>Desulfolithobacter</taxon>
    </lineage>
</organism>
<evidence type="ECO:0000256" key="4">
    <source>
        <dbReference type="ARBA" id="ARBA00022989"/>
    </source>
</evidence>
<accession>A0A915XK31</accession>
<name>A0A915XK31_9BACT</name>
<dbReference type="GO" id="GO:0005886">
    <property type="term" value="C:plasma membrane"/>
    <property type="evidence" value="ECO:0007669"/>
    <property type="project" value="UniProtKB-SubCell"/>
</dbReference>
<feature type="transmembrane region" description="Helical" evidence="6">
    <location>
        <begin position="96"/>
        <end position="117"/>
    </location>
</feature>
<evidence type="ECO:0000256" key="1">
    <source>
        <dbReference type="ARBA" id="ARBA00004651"/>
    </source>
</evidence>
<protein>
    <submittedName>
        <fullName evidence="7">Uncharacterized protein</fullName>
    </submittedName>
</protein>
<gene>
    <name evidence="7" type="ORF">GF1_18230</name>
</gene>
<dbReference type="AlphaFoldDB" id="A0A915XK31"/>
<reference evidence="7" key="1">
    <citation type="submission" date="2020-12" db="EMBL/GenBank/DDBJ databases">
        <title>Desulfobium dissulfuricans gen. nov., sp. nov., a novel mesophilic, sulfate-reducing bacterium isolated from a deep-sea hydrothermal vent.</title>
        <authorList>
            <person name="Hashimoto Y."/>
            <person name="Tame A."/>
            <person name="Sawayama S."/>
            <person name="Miyazaki J."/>
            <person name="Takai K."/>
            <person name="Nakagawa S."/>
        </authorList>
    </citation>
    <scope>NUCLEOTIDE SEQUENCE</scope>
    <source>
        <strain evidence="7">GF1</strain>
    </source>
</reference>